<dbReference type="NCBIfam" id="TIGR00196">
    <property type="entry name" value="yjeF_cterm"/>
    <property type="match status" value="1"/>
</dbReference>
<evidence type="ECO:0000256" key="12">
    <source>
        <dbReference type="ARBA" id="ARBA00023239"/>
    </source>
</evidence>
<dbReference type="InterPro" id="IPR029056">
    <property type="entry name" value="Ribokinase-like"/>
</dbReference>
<keyword evidence="13" id="KW-0511">Multifunctional enzyme</keyword>
<keyword evidence="8 17" id="KW-0521">NADP</keyword>
<dbReference type="EC" id="4.2.1.136" evidence="19"/>
<feature type="binding site" evidence="18">
    <location>
        <position position="157"/>
    </location>
    <ligand>
        <name>K(+)</name>
        <dbReference type="ChEBI" id="CHEBI:29103"/>
    </ligand>
</feature>
<feature type="binding site" evidence="18">
    <location>
        <position position="136"/>
    </location>
    <ligand>
        <name>(6S)-NADPHX</name>
        <dbReference type="ChEBI" id="CHEBI:64076"/>
    </ligand>
</feature>
<evidence type="ECO:0000256" key="2">
    <source>
        <dbReference type="ARBA" id="ARBA00000909"/>
    </source>
</evidence>
<feature type="binding site" evidence="18">
    <location>
        <position position="121"/>
    </location>
    <ligand>
        <name>K(+)</name>
        <dbReference type="ChEBI" id="CHEBI:29103"/>
    </ligand>
</feature>
<keyword evidence="12 17" id="KW-0456">Lyase</keyword>
<dbReference type="HAMAP" id="MF_01965">
    <property type="entry name" value="NADHX_dehydratase"/>
    <property type="match status" value="1"/>
</dbReference>
<evidence type="ECO:0000256" key="4">
    <source>
        <dbReference type="ARBA" id="ARBA00009524"/>
    </source>
</evidence>
<evidence type="ECO:0000256" key="11">
    <source>
        <dbReference type="ARBA" id="ARBA00023235"/>
    </source>
</evidence>
<dbReference type="PROSITE" id="PS01050">
    <property type="entry name" value="YJEF_C_2"/>
    <property type="match status" value="1"/>
</dbReference>
<dbReference type="SUPFAM" id="SSF64153">
    <property type="entry name" value="YjeF N-terminal domain-like"/>
    <property type="match status" value="1"/>
</dbReference>
<evidence type="ECO:0000256" key="18">
    <source>
        <dbReference type="HAMAP-Rule" id="MF_01966"/>
    </source>
</evidence>
<dbReference type="HAMAP" id="MF_01966">
    <property type="entry name" value="NADHX_epimerase"/>
    <property type="match status" value="1"/>
</dbReference>
<feature type="binding site" evidence="18">
    <location>
        <position position="59"/>
    </location>
    <ligand>
        <name>K(+)</name>
        <dbReference type="ChEBI" id="CHEBI:29103"/>
    </ligand>
</feature>
<evidence type="ECO:0000256" key="16">
    <source>
        <dbReference type="ARBA" id="ARBA00049209"/>
    </source>
</evidence>
<evidence type="ECO:0000313" key="23">
    <source>
        <dbReference type="Proteomes" id="UP000823912"/>
    </source>
</evidence>
<dbReference type="PANTHER" id="PTHR12592:SF0">
    <property type="entry name" value="ATP-DEPENDENT (S)-NAD(P)H-HYDRATE DEHYDRATASE"/>
    <property type="match status" value="1"/>
</dbReference>
<dbReference type="AlphaFoldDB" id="A0A9D1JAS1"/>
<feature type="binding site" evidence="17">
    <location>
        <begin position="406"/>
        <end position="410"/>
    </location>
    <ligand>
        <name>AMP</name>
        <dbReference type="ChEBI" id="CHEBI:456215"/>
    </ligand>
</feature>
<dbReference type="InterPro" id="IPR004443">
    <property type="entry name" value="YjeF_N_dom"/>
</dbReference>
<evidence type="ECO:0000256" key="3">
    <source>
        <dbReference type="ARBA" id="ARBA00006001"/>
    </source>
</evidence>
<evidence type="ECO:0000256" key="13">
    <source>
        <dbReference type="ARBA" id="ARBA00023268"/>
    </source>
</evidence>
<dbReference type="GO" id="GO:0046496">
    <property type="term" value="P:nicotinamide nucleotide metabolic process"/>
    <property type="evidence" value="ECO:0007669"/>
    <property type="project" value="UniProtKB-UniRule"/>
</dbReference>
<dbReference type="InterPro" id="IPR036652">
    <property type="entry name" value="YjeF_N_dom_sf"/>
</dbReference>
<keyword evidence="9 18" id="KW-0630">Potassium</keyword>
<dbReference type="InterPro" id="IPR030677">
    <property type="entry name" value="Nnr"/>
</dbReference>
<evidence type="ECO:0000256" key="19">
    <source>
        <dbReference type="PIRNR" id="PIRNR017184"/>
    </source>
</evidence>
<feature type="domain" description="YjeF N-terminal" evidence="21">
    <location>
        <begin position="10"/>
        <end position="211"/>
    </location>
</feature>
<dbReference type="Pfam" id="PF03853">
    <property type="entry name" value="YjeF_N"/>
    <property type="match status" value="1"/>
</dbReference>
<dbReference type="InterPro" id="IPR017953">
    <property type="entry name" value="Carbohydrate_kinase_pred_CS"/>
</dbReference>
<dbReference type="CDD" id="cd01171">
    <property type="entry name" value="YXKO-related"/>
    <property type="match status" value="1"/>
</dbReference>
<dbReference type="Proteomes" id="UP000823912">
    <property type="component" value="Unassembled WGS sequence"/>
</dbReference>
<feature type="binding site" evidence="17">
    <location>
        <position position="318"/>
    </location>
    <ligand>
        <name>(6S)-NADPHX</name>
        <dbReference type="ChEBI" id="CHEBI:64076"/>
    </ligand>
</feature>
<comment type="cofactor">
    <cofactor evidence="17">
        <name>Mg(2+)</name>
        <dbReference type="ChEBI" id="CHEBI:18420"/>
    </cofactor>
</comment>
<dbReference type="SUPFAM" id="SSF53613">
    <property type="entry name" value="Ribokinase-like"/>
    <property type="match status" value="1"/>
</dbReference>
<dbReference type="EC" id="5.1.99.6" evidence="19"/>
<feature type="binding site" evidence="18">
    <location>
        <begin position="125"/>
        <end position="131"/>
    </location>
    <ligand>
        <name>(6S)-NADPHX</name>
        <dbReference type="ChEBI" id="CHEBI:64076"/>
    </ligand>
</feature>
<reference evidence="22" key="2">
    <citation type="journal article" date="2021" name="PeerJ">
        <title>Extensive microbial diversity within the chicken gut microbiome revealed by metagenomics and culture.</title>
        <authorList>
            <person name="Gilroy R."/>
            <person name="Ravi A."/>
            <person name="Getino M."/>
            <person name="Pursley I."/>
            <person name="Horton D.L."/>
            <person name="Alikhan N.F."/>
            <person name="Baker D."/>
            <person name="Gharbi K."/>
            <person name="Hall N."/>
            <person name="Watson M."/>
            <person name="Adriaenssens E.M."/>
            <person name="Foster-Nyarko E."/>
            <person name="Jarju S."/>
            <person name="Secka A."/>
            <person name="Antonio M."/>
            <person name="Oren A."/>
            <person name="Chaudhuri R.R."/>
            <person name="La Ragione R."/>
            <person name="Hildebrand F."/>
            <person name="Pallen M.J."/>
        </authorList>
    </citation>
    <scope>NUCLEOTIDE SEQUENCE</scope>
    <source>
        <strain evidence="22">ChiSjej5B23-6657</strain>
    </source>
</reference>
<comment type="function">
    <text evidence="14 19">Bifunctional enzyme that catalyzes the epimerization of the S- and R-forms of NAD(P)HX and the dehydration of the S-form of NAD(P)HX at the expense of ADP, which is converted to AMP. This allows the repair of both epimers of NAD(P)HX, a damaged form of NAD(P)H that is a result of enzymatic or heat-dependent hydration.</text>
</comment>
<dbReference type="PIRSF" id="PIRSF017184">
    <property type="entry name" value="Nnr"/>
    <property type="match status" value="1"/>
</dbReference>
<organism evidence="22 23">
    <name type="scientific">Candidatus Pullilachnospira gallistercoris</name>
    <dbReference type="NCBI Taxonomy" id="2840911"/>
    <lineage>
        <taxon>Bacteria</taxon>
        <taxon>Bacillati</taxon>
        <taxon>Bacillota</taxon>
        <taxon>Clostridia</taxon>
        <taxon>Lachnospirales</taxon>
        <taxon>Lachnospiraceae</taxon>
        <taxon>Lachnospiraceae incertae sedis</taxon>
        <taxon>Candidatus Pullilachnospira</taxon>
    </lineage>
</organism>
<evidence type="ECO:0000256" key="7">
    <source>
        <dbReference type="ARBA" id="ARBA00022840"/>
    </source>
</evidence>
<keyword evidence="11 18" id="KW-0413">Isomerase</keyword>
<evidence type="ECO:0000256" key="17">
    <source>
        <dbReference type="HAMAP-Rule" id="MF_01965"/>
    </source>
</evidence>
<evidence type="ECO:0000256" key="1">
    <source>
        <dbReference type="ARBA" id="ARBA00000013"/>
    </source>
</evidence>
<name>A0A9D1JAS1_9FIRM</name>
<dbReference type="Gene3D" id="3.40.50.10260">
    <property type="entry name" value="YjeF N-terminal domain"/>
    <property type="match status" value="1"/>
</dbReference>
<comment type="cofactor">
    <cofactor evidence="18 19">
        <name>K(+)</name>
        <dbReference type="ChEBI" id="CHEBI:29103"/>
    </cofactor>
    <text evidence="18 19">Binds 1 potassium ion per subunit.</text>
</comment>
<comment type="similarity">
    <text evidence="3 19">In the N-terminal section; belongs to the NnrE/AIBP family.</text>
</comment>
<comment type="catalytic activity">
    <reaction evidence="16 17 19">
        <text>(6S)-NADPHX + ADP = AMP + phosphate + NADPH + H(+)</text>
        <dbReference type="Rhea" id="RHEA:32235"/>
        <dbReference type="ChEBI" id="CHEBI:15378"/>
        <dbReference type="ChEBI" id="CHEBI:43474"/>
        <dbReference type="ChEBI" id="CHEBI:57783"/>
        <dbReference type="ChEBI" id="CHEBI:64076"/>
        <dbReference type="ChEBI" id="CHEBI:456215"/>
        <dbReference type="ChEBI" id="CHEBI:456216"/>
        <dbReference type="EC" id="4.2.1.136"/>
    </reaction>
</comment>
<dbReference type="EMBL" id="DVHM01000105">
    <property type="protein sequence ID" value="HIR70951.1"/>
    <property type="molecule type" value="Genomic_DNA"/>
</dbReference>
<comment type="catalytic activity">
    <reaction evidence="1 18 19">
        <text>(6R)-NADHX = (6S)-NADHX</text>
        <dbReference type="Rhea" id="RHEA:32215"/>
        <dbReference type="ChEBI" id="CHEBI:64074"/>
        <dbReference type="ChEBI" id="CHEBI:64075"/>
        <dbReference type="EC" id="5.1.99.6"/>
    </reaction>
</comment>
<comment type="catalytic activity">
    <reaction evidence="2 18 19">
        <text>(6R)-NADPHX = (6S)-NADPHX</text>
        <dbReference type="Rhea" id="RHEA:32227"/>
        <dbReference type="ChEBI" id="CHEBI:64076"/>
        <dbReference type="ChEBI" id="CHEBI:64077"/>
        <dbReference type="EC" id="5.1.99.6"/>
    </reaction>
</comment>
<evidence type="ECO:0000256" key="9">
    <source>
        <dbReference type="ARBA" id="ARBA00022958"/>
    </source>
</evidence>
<dbReference type="Pfam" id="PF01256">
    <property type="entry name" value="Carb_kinase"/>
    <property type="match status" value="1"/>
</dbReference>
<feature type="binding site" evidence="17">
    <location>
        <position position="435"/>
    </location>
    <ligand>
        <name>AMP</name>
        <dbReference type="ChEBI" id="CHEBI:456215"/>
    </ligand>
</feature>
<reference evidence="22" key="1">
    <citation type="submission" date="2020-10" db="EMBL/GenBank/DDBJ databases">
        <authorList>
            <person name="Gilroy R."/>
        </authorList>
    </citation>
    <scope>NUCLEOTIDE SEQUENCE</scope>
    <source>
        <strain evidence="22">ChiSjej5B23-6657</strain>
    </source>
</reference>
<dbReference type="PANTHER" id="PTHR12592">
    <property type="entry name" value="ATP-DEPENDENT (S)-NAD(P)H-HYDRATE DEHYDRATASE FAMILY MEMBER"/>
    <property type="match status" value="1"/>
</dbReference>
<keyword evidence="10 17" id="KW-0520">NAD</keyword>
<dbReference type="Gene3D" id="3.40.1190.20">
    <property type="match status" value="1"/>
</dbReference>
<dbReference type="PROSITE" id="PS51383">
    <property type="entry name" value="YJEF_C_3"/>
    <property type="match status" value="1"/>
</dbReference>
<gene>
    <name evidence="17" type="primary">nnrD</name>
    <name evidence="18" type="synonym">nnrE</name>
    <name evidence="22" type="ORF">IAA55_06695</name>
</gene>
<dbReference type="GO" id="GO:0005524">
    <property type="term" value="F:ATP binding"/>
    <property type="evidence" value="ECO:0007669"/>
    <property type="project" value="UniProtKB-UniRule"/>
</dbReference>
<evidence type="ECO:0000256" key="6">
    <source>
        <dbReference type="ARBA" id="ARBA00022741"/>
    </source>
</evidence>
<evidence type="ECO:0000313" key="22">
    <source>
        <dbReference type="EMBL" id="HIR70951.1"/>
    </source>
</evidence>
<sequence>MRALLTAREMKKCDENTIEHFGMPSCVLMERAALRFVEELEKRNLCCGSVGIVCGTGNNGGDGLAAARLLFLKGCDVRYYLCGDSAKCTKDCGMQYDINHKYRVPEAERFEDLLECDVLVDAIFGIGLSRNIEGEYAHMIEQMNTAKAFRAAVDMPSGISADSGNVMGVACQCDLTVTFGFGKVGQYLMPGAKYCGDVVVAEMGITEESFLEETPECWAMEAEDLSALGPVDACRHKGSAGKVLVVAGGPQMAGAAYFASRSAYLMGSGMVKVYTPACNRPVLQTLLPEAVLTDYEDRSQGDLLSLIQWADVILIGPGIGVRPQTKKIVSFVLENAAVPVVCDADCLNIFAQNLQMLRNPHTELILTPHMGEMARLTGESVLYLKDHMREAAAEFSREYQVTCVLKDARTVTCVPFQKTYVQTFGNPGMATAGSGDVLSGIIAGCIAQRVPVSEAAALGVMIHGMAGDAAADRRGMRSLLASDIMDSIPMVLERRTCDE</sequence>
<comment type="function">
    <text evidence="18">Catalyzes the epimerization of the S- and R-forms of NAD(P)HX, a damaged form of NAD(P)H that is a result of enzymatic or heat-dependent hydration. This is a prerequisite for the S-specific NAD(P)H-hydrate dehydratase to allow the repair of both epimers of NAD(P)HX.</text>
</comment>
<evidence type="ECO:0000256" key="8">
    <source>
        <dbReference type="ARBA" id="ARBA00022857"/>
    </source>
</evidence>
<feature type="domain" description="YjeF C-terminal" evidence="20">
    <location>
        <begin position="220"/>
        <end position="495"/>
    </location>
</feature>
<dbReference type="GO" id="GO:0046872">
    <property type="term" value="F:metal ion binding"/>
    <property type="evidence" value="ECO:0007669"/>
    <property type="project" value="UniProtKB-UniRule"/>
</dbReference>
<dbReference type="GO" id="GO:0052855">
    <property type="term" value="F:ADP-dependent NAD(P)H-hydrate dehydratase activity"/>
    <property type="evidence" value="ECO:0007669"/>
    <property type="project" value="UniProtKB-UniRule"/>
</dbReference>
<accession>A0A9D1JAS1</accession>
<dbReference type="NCBIfam" id="TIGR00197">
    <property type="entry name" value="yjeF_nterm"/>
    <property type="match status" value="1"/>
</dbReference>
<comment type="similarity">
    <text evidence="18">Belongs to the NnrE/AIBP family.</text>
</comment>
<comment type="caution">
    <text evidence="22">The sequence shown here is derived from an EMBL/GenBank/DDBJ whole genome shotgun (WGS) entry which is preliminary data.</text>
</comment>
<feature type="binding site" evidence="17">
    <location>
        <position position="369"/>
    </location>
    <ligand>
        <name>(6S)-NADPHX</name>
        <dbReference type="ChEBI" id="CHEBI:64076"/>
    </ligand>
</feature>
<comment type="similarity">
    <text evidence="4 19">In the C-terminal section; belongs to the NnrD/CARKD family.</text>
</comment>
<keyword evidence="6 17" id="KW-0547">Nucleotide-binding</keyword>
<keyword evidence="7 17" id="KW-0067">ATP-binding</keyword>
<evidence type="ECO:0000259" key="21">
    <source>
        <dbReference type="PROSITE" id="PS51385"/>
    </source>
</evidence>
<proteinExistence type="inferred from homology"/>
<comment type="subunit">
    <text evidence="17">Homotetramer.</text>
</comment>
<evidence type="ECO:0000256" key="5">
    <source>
        <dbReference type="ARBA" id="ARBA00022723"/>
    </source>
</evidence>
<keyword evidence="5 18" id="KW-0479">Metal-binding</keyword>
<protein>
    <recommendedName>
        <fullName evidence="19">Bifunctional NAD(P)H-hydrate repair enzyme</fullName>
    </recommendedName>
    <alternativeName>
        <fullName evidence="19">Nicotinamide nucleotide repair protein</fullName>
    </alternativeName>
    <domain>
        <recommendedName>
            <fullName evidence="19">ADP-dependent (S)-NAD(P)H-hydrate dehydratase</fullName>
            <ecNumber evidence="19">4.2.1.136</ecNumber>
        </recommendedName>
        <alternativeName>
            <fullName evidence="19">ADP-dependent NAD(P)HX dehydratase</fullName>
        </alternativeName>
    </domain>
    <domain>
        <recommendedName>
            <fullName evidence="19">NAD(P)H-hydrate epimerase</fullName>
            <ecNumber evidence="19">5.1.99.6</ecNumber>
        </recommendedName>
    </domain>
</protein>
<evidence type="ECO:0000256" key="15">
    <source>
        <dbReference type="ARBA" id="ARBA00048238"/>
    </source>
</evidence>
<dbReference type="PROSITE" id="PS51385">
    <property type="entry name" value="YJEF_N"/>
    <property type="match status" value="1"/>
</dbReference>
<feature type="binding site" evidence="18">
    <location>
        <begin position="58"/>
        <end position="62"/>
    </location>
    <ligand>
        <name>(6S)-NADPHX</name>
        <dbReference type="ChEBI" id="CHEBI:64076"/>
    </ligand>
</feature>
<comment type="catalytic activity">
    <reaction evidence="15 17 19">
        <text>(6S)-NADHX + ADP = AMP + phosphate + NADH + H(+)</text>
        <dbReference type="Rhea" id="RHEA:32223"/>
        <dbReference type="ChEBI" id="CHEBI:15378"/>
        <dbReference type="ChEBI" id="CHEBI:43474"/>
        <dbReference type="ChEBI" id="CHEBI:57945"/>
        <dbReference type="ChEBI" id="CHEBI:64074"/>
        <dbReference type="ChEBI" id="CHEBI:456215"/>
        <dbReference type="ChEBI" id="CHEBI:456216"/>
        <dbReference type="EC" id="4.2.1.136"/>
    </reaction>
</comment>
<evidence type="ECO:0000256" key="10">
    <source>
        <dbReference type="ARBA" id="ARBA00023027"/>
    </source>
</evidence>
<evidence type="ECO:0000256" key="14">
    <source>
        <dbReference type="ARBA" id="ARBA00025153"/>
    </source>
</evidence>
<feature type="binding site" evidence="17">
    <location>
        <position position="436"/>
    </location>
    <ligand>
        <name>(6S)-NADPHX</name>
        <dbReference type="ChEBI" id="CHEBI:64076"/>
    </ligand>
</feature>
<feature type="binding site" evidence="17">
    <location>
        <position position="255"/>
    </location>
    <ligand>
        <name>(6S)-NADPHX</name>
        <dbReference type="ChEBI" id="CHEBI:64076"/>
    </ligand>
</feature>
<evidence type="ECO:0000259" key="20">
    <source>
        <dbReference type="PROSITE" id="PS51383"/>
    </source>
</evidence>
<dbReference type="GO" id="GO:0110051">
    <property type="term" value="P:metabolite repair"/>
    <property type="evidence" value="ECO:0007669"/>
    <property type="project" value="TreeGrafter"/>
</dbReference>
<dbReference type="GO" id="GO:0052856">
    <property type="term" value="F:NAD(P)HX epimerase activity"/>
    <property type="evidence" value="ECO:0007669"/>
    <property type="project" value="UniProtKB-UniRule"/>
</dbReference>
<comment type="function">
    <text evidence="17">Catalyzes the dehydration of the S-form of NAD(P)HX at the expense of ADP, which is converted to AMP. Together with NAD(P)HX epimerase, which catalyzes the epimerization of the S- and R-forms, the enzyme allows the repair of both epimers of NAD(P)HX, a damaged form of NAD(P)H that is a result of enzymatic or heat-dependent hydration.</text>
</comment>
<feature type="binding site" evidence="18">
    <location>
        <position position="154"/>
    </location>
    <ligand>
        <name>(6S)-NADPHX</name>
        <dbReference type="ChEBI" id="CHEBI:64076"/>
    </ligand>
</feature>
<dbReference type="InterPro" id="IPR000631">
    <property type="entry name" value="CARKD"/>
</dbReference>
<comment type="similarity">
    <text evidence="17">Belongs to the NnrD/CARKD family.</text>
</comment>